<name>A0A645IVR0_9ZZZZ</name>
<comment type="caution">
    <text evidence="1">The sequence shown here is derived from an EMBL/GenBank/DDBJ whole genome shotgun (WGS) entry which is preliminary data.</text>
</comment>
<reference evidence="1" key="1">
    <citation type="submission" date="2019-08" db="EMBL/GenBank/DDBJ databases">
        <authorList>
            <person name="Kucharzyk K."/>
            <person name="Murdoch R.W."/>
            <person name="Higgins S."/>
            <person name="Loffler F."/>
        </authorList>
    </citation>
    <scope>NUCLEOTIDE SEQUENCE</scope>
</reference>
<evidence type="ECO:0000313" key="1">
    <source>
        <dbReference type="EMBL" id="MPN54509.1"/>
    </source>
</evidence>
<accession>A0A645IVR0</accession>
<dbReference type="AlphaFoldDB" id="A0A645IVR0"/>
<dbReference type="EMBL" id="VSSQ01122801">
    <property type="protein sequence ID" value="MPN54509.1"/>
    <property type="molecule type" value="Genomic_DNA"/>
</dbReference>
<organism evidence="1">
    <name type="scientific">bioreactor metagenome</name>
    <dbReference type="NCBI Taxonomy" id="1076179"/>
    <lineage>
        <taxon>unclassified sequences</taxon>
        <taxon>metagenomes</taxon>
        <taxon>ecological metagenomes</taxon>
    </lineage>
</organism>
<gene>
    <name evidence="1" type="ORF">SDC9_202179</name>
</gene>
<proteinExistence type="predicted"/>
<protein>
    <submittedName>
        <fullName evidence="1">Uncharacterized protein</fullName>
    </submittedName>
</protein>
<sequence length="139" mass="14486">MLERGCRNAGGNHEANIQGGLGGCIKHEGQSLQTTDIHHLMGIGNDGGGSIGHHQPAHLLGCNIGGLDVNVAVDEPRGCIPPLCINLSLTFIASDPGDNPIRDGDITFADCTAIDIHNLAILDDQVGRKSAACHINKLL</sequence>